<evidence type="ECO:0000256" key="1">
    <source>
        <dbReference type="SAM" id="MobiDB-lite"/>
    </source>
</evidence>
<keyword evidence="2" id="KW-0732">Signal</keyword>
<evidence type="ECO:0000313" key="4">
    <source>
        <dbReference type="Proteomes" id="UP000270411"/>
    </source>
</evidence>
<reference evidence="4" key="1">
    <citation type="submission" date="2018-11" db="EMBL/GenBank/DDBJ databases">
        <title>FDA dAtabase for Regulatory Grade micrObial Sequences (FDA-ARGOS): Supporting development and validation of Infectious Disease Dx tests.</title>
        <authorList>
            <person name="Goldberg B."/>
            <person name="Campos J."/>
            <person name="Tallon L."/>
            <person name="Sadzewicz L."/>
            <person name="Zhao X."/>
            <person name="Vavikolanu K."/>
            <person name="Mehta A."/>
            <person name="Aluvathingal J."/>
            <person name="Nadendla S."/>
            <person name="Geyer C."/>
            <person name="Nandy P."/>
            <person name="Yan Y."/>
            <person name="Sichtig H."/>
        </authorList>
    </citation>
    <scope>NUCLEOTIDE SEQUENCE [LARGE SCALE GENOMIC DNA]</scope>
    <source>
        <strain evidence="4">FDAARGOS_614</strain>
    </source>
</reference>
<organism evidence="3 4">
    <name type="scientific">Cupriavidus pauculus</name>
    <dbReference type="NCBI Taxonomy" id="82633"/>
    <lineage>
        <taxon>Bacteria</taxon>
        <taxon>Pseudomonadati</taxon>
        <taxon>Pseudomonadota</taxon>
        <taxon>Betaproteobacteria</taxon>
        <taxon>Burkholderiales</taxon>
        <taxon>Burkholderiaceae</taxon>
        <taxon>Cupriavidus</taxon>
    </lineage>
</organism>
<accession>A0A3G8H863</accession>
<dbReference type="AlphaFoldDB" id="A0A3G8H863"/>
<gene>
    <name evidence="3" type="ORF">EHF44_24695</name>
</gene>
<protein>
    <submittedName>
        <fullName evidence="3">Copper resistance protein B</fullName>
    </submittedName>
</protein>
<dbReference type="OrthoDB" id="9778934at2"/>
<proteinExistence type="predicted"/>
<feature type="chain" id="PRO_5018191059" evidence="2">
    <location>
        <begin position="32"/>
        <end position="362"/>
    </location>
</feature>
<dbReference type="KEGG" id="cpau:EHF44_24695"/>
<feature type="compositionally biased region" description="Pro residues" evidence="1">
    <location>
        <begin position="94"/>
        <end position="104"/>
    </location>
</feature>
<dbReference type="GO" id="GO:0005507">
    <property type="term" value="F:copper ion binding"/>
    <property type="evidence" value="ECO:0007669"/>
    <property type="project" value="InterPro"/>
</dbReference>
<dbReference type="EMBL" id="CP033970">
    <property type="protein sequence ID" value="AZG16578.1"/>
    <property type="molecule type" value="Genomic_DNA"/>
</dbReference>
<evidence type="ECO:0000313" key="3">
    <source>
        <dbReference type="EMBL" id="AZG16578.1"/>
    </source>
</evidence>
<sequence length="362" mass="38759">MSVDLRTLRTFRYVRIAAALVACAATSAAWAQHDHGARGGHSSHGSHGDHAQHAPAATPAASTTPQPAPAAMPGMDHSQMEGMADMAPASAPSPDTPPPAPSPAPSMDHGAMRMQGGSAPPDARDPDAYSGGYRLGVGQYALGSHRSLHMADEHLFASVLVDRLEWTHGNGSNAAAYEAQAWIGNSFDKFVVKAEGHVEHGRFAEARTELLWGHAVASYWDTQLGLRNDAGYGRPARNWLAFGVQGLAPYWFEVEATGYVGTEGRTALRLAGEYELLITQRLILQPRVEANLYGKNDPATGTGSGLSNGTVGLRLRYEFSRQFAPYVGVERYQAFGNTADMLRAAGGRSGETRFVAGVRMWF</sequence>
<dbReference type="Proteomes" id="UP000270411">
    <property type="component" value="Chromosome 2"/>
</dbReference>
<dbReference type="GO" id="GO:0006878">
    <property type="term" value="P:intracellular copper ion homeostasis"/>
    <property type="evidence" value="ECO:0007669"/>
    <property type="project" value="InterPro"/>
</dbReference>
<dbReference type="RefSeq" id="WP_124686309.1">
    <property type="nucleotide sequence ID" value="NZ_CP033970.1"/>
</dbReference>
<feature type="region of interest" description="Disordered" evidence="1">
    <location>
        <begin position="34"/>
        <end position="130"/>
    </location>
</feature>
<feature type="compositionally biased region" description="Low complexity" evidence="1">
    <location>
        <begin position="53"/>
        <end position="71"/>
    </location>
</feature>
<feature type="signal peptide" evidence="2">
    <location>
        <begin position="1"/>
        <end position="31"/>
    </location>
</feature>
<evidence type="ECO:0000256" key="2">
    <source>
        <dbReference type="SAM" id="SignalP"/>
    </source>
</evidence>
<dbReference type="GO" id="GO:0009279">
    <property type="term" value="C:cell outer membrane"/>
    <property type="evidence" value="ECO:0007669"/>
    <property type="project" value="InterPro"/>
</dbReference>
<dbReference type="InterPro" id="IPR007939">
    <property type="entry name" value="Cu-R_B_prcur"/>
</dbReference>
<name>A0A3G8H863_9BURK</name>
<dbReference type="Pfam" id="PF05275">
    <property type="entry name" value="CopB"/>
    <property type="match status" value="1"/>
</dbReference>
<feature type="compositionally biased region" description="Low complexity" evidence="1">
    <location>
        <begin position="83"/>
        <end position="93"/>
    </location>
</feature>